<dbReference type="Pfam" id="PF23344">
    <property type="entry name" value="ZP-N"/>
    <property type="match status" value="2"/>
</dbReference>
<keyword evidence="8" id="KW-0165">Cleavage on pair of basic residues</keyword>
<feature type="coiled-coil region" evidence="20">
    <location>
        <begin position="421"/>
        <end position="467"/>
    </location>
</feature>
<dbReference type="PANTHER" id="PTHR11576:SF2">
    <property type="entry name" value="ZONA PELLUCIDA SPERM-BINDING PROTEIN 3"/>
    <property type="match status" value="1"/>
</dbReference>
<dbReference type="SUPFAM" id="SSF57850">
    <property type="entry name" value="RING/U-box"/>
    <property type="match status" value="1"/>
</dbReference>
<dbReference type="InterPro" id="IPR017977">
    <property type="entry name" value="ZP_dom_CS"/>
</dbReference>
<dbReference type="PROSITE" id="PS51034">
    <property type="entry name" value="ZP_2"/>
    <property type="match status" value="2"/>
</dbReference>
<dbReference type="InterPro" id="IPR001507">
    <property type="entry name" value="ZP_dom"/>
</dbReference>
<dbReference type="Gene3D" id="2.60.40.3210">
    <property type="entry name" value="Zona pellucida, ZP-N domain"/>
    <property type="match status" value="3"/>
</dbReference>
<feature type="compositionally biased region" description="Basic and acidic residues" evidence="21">
    <location>
        <begin position="639"/>
        <end position="652"/>
    </location>
</feature>
<dbReference type="GO" id="GO:0008270">
    <property type="term" value="F:zinc ion binding"/>
    <property type="evidence" value="ECO:0007669"/>
    <property type="project" value="UniProtKB-KW"/>
</dbReference>
<dbReference type="SMART" id="SM00336">
    <property type="entry name" value="BBOX"/>
    <property type="match status" value="2"/>
</dbReference>
<dbReference type="GO" id="GO:2000344">
    <property type="term" value="P:positive regulation of acrosome reaction"/>
    <property type="evidence" value="ECO:0007669"/>
    <property type="project" value="TreeGrafter"/>
</dbReference>
<reference evidence="27" key="1">
    <citation type="journal article" date="2013" name="Nat. Genet.">
        <title>The draft genomes of soft-shell turtle and green sea turtle yield insights into the development and evolution of the turtle-specific body plan.</title>
        <authorList>
            <person name="Wang Z."/>
            <person name="Pascual-Anaya J."/>
            <person name="Zadissa A."/>
            <person name="Li W."/>
            <person name="Niimura Y."/>
            <person name="Huang Z."/>
            <person name="Li C."/>
            <person name="White S."/>
            <person name="Xiong Z."/>
            <person name="Fang D."/>
            <person name="Wang B."/>
            <person name="Ming Y."/>
            <person name="Chen Y."/>
            <person name="Zheng Y."/>
            <person name="Kuraku S."/>
            <person name="Pignatelli M."/>
            <person name="Herrero J."/>
            <person name="Beal K."/>
            <person name="Nozawa M."/>
            <person name="Li Q."/>
            <person name="Wang J."/>
            <person name="Zhang H."/>
            <person name="Yu L."/>
            <person name="Shigenobu S."/>
            <person name="Wang J."/>
            <person name="Liu J."/>
            <person name="Flicek P."/>
            <person name="Searle S."/>
            <person name="Wang J."/>
            <person name="Kuratani S."/>
            <person name="Yin Y."/>
            <person name="Aken B."/>
            <person name="Zhang G."/>
            <person name="Irie N."/>
        </authorList>
    </citation>
    <scope>NUCLEOTIDE SEQUENCE [LARGE SCALE GENOMIC DNA]</scope>
</reference>
<keyword evidence="12 19" id="KW-0863">Zinc-finger</keyword>
<keyword evidence="20" id="KW-0175">Coiled coil</keyword>
<dbReference type="InterPro" id="IPR055355">
    <property type="entry name" value="ZP-C"/>
</dbReference>
<keyword evidence="15 22" id="KW-0472">Membrane</keyword>
<evidence type="ECO:0000256" key="21">
    <source>
        <dbReference type="SAM" id="MobiDB-lite"/>
    </source>
</evidence>
<dbReference type="GO" id="GO:0032190">
    <property type="term" value="F:acrosin binding"/>
    <property type="evidence" value="ECO:0007669"/>
    <property type="project" value="TreeGrafter"/>
</dbReference>
<dbReference type="InterPro" id="IPR021978">
    <property type="entry name" value="PML-like_CC"/>
</dbReference>
<accession>M7BUD1</accession>
<dbReference type="CDD" id="cd19770">
    <property type="entry name" value="Bbox2_TRIM19_C-V"/>
    <property type="match status" value="1"/>
</dbReference>
<evidence type="ECO:0000256" key="4">
    <source>
        <dbReference type="ARBA" id="ARBA00017980"/>
    </source>
</evidence>
<dbReference type="PROSITE" id="PS50089">
    <property type="entry name" value="ZF_RING_2"/>
    <property type="match status" value="1"/>
</dbReference>
<feature type="compositionally biased region" description="Acidic residues" evidence="21">
    <location>
        <begin position="709"/>
        <end position="719"/>
    </location>
</feature>
<dbReference type="Pfam" id="PF22586">
    <property type="entry name" value="ANCHR-like_BBOX"/>
    <property type="match status" value="1"/>
</dbReference>
<evidence type="ECO:0000256" key="12">
    <source>
        <dbReference type="ARBA" id="ARBA00022771"/>
    </source>
</evidence>
<dbReference type="InterPro" id="IPR001841">
    <property type="entry name" value="Znf_RING"/>
</dbReference>
<name>M7BUD1_CHEMY</name>
<dbReference type="EMBL" id="KB527801">
    <property type="protein sequence ID" value="EMP35693.1"/>
    <property type="molecule type" value="Genomic_DNA"/>
</dbReference>
<dbReference type="PROSITE" id="PS00682">
    <property type="entry name" value="ZP_1"/>
    <property type="match status" value="1"/>
</dbReference>
<keyword evidence="7" id="KW-0272">Extracellular matrix</keyword>
<dbReference type="Pfam" id="PF25244">
    <property type="entry name" value="PML_C"/>
    <property type="match status" value="1"/>
</dbReference>
<evidence type="ECO:0000256" key="13">
    <source>
        <dbReference type="ARBA" id="ARBA00022833"/>
    </source>
</evidence>
<dbReference type="FunFam" id="2.60.40.3210:FF:000001">
    <property type="entry name" value="Zona pellucida sperm-binding protein 3"/>
    <property type="match status" value="2"/>
</dbReference>
<dbReference type="PROSITE" id="PS00518">
    <property type="entry name" value="ZF_RING_1"/>
    <property type="match status" value="1"/>
</dbReference>
<gene>
    <name evidence="26" type="ORF">UY3_07139</name>
</gene>
<dbReference type="SMART" id="SM00184">
    <property type="entry name" value="RING"/>
    <property type="match status" value="1"/>
</dbReference>
<evidence type="ECO:0000256" key="6">
    <source>
        <dbReference type="ARBA" id="ARBA00022525"/>
    </source>
</evidence>
<dbReference type="PRINTS" id="PR00023">
    <property type="entry name" value="ZPELLUCIDA"/>
</dbReference>
<evidence type="ECO:0000256" key="15">
    <source>
        <dbReference type="ARBA" id="ARBA00023136"/>
    </source>
</evidence>
<evidence type="ECO:0000256" key="11">
    <source>
        <dbReference type="ARBA" id="ARBA00022729"/>
    </source>
</evidence>
<protein>
    <recommendedName>
        <fullName evidence="4">Zona pellucida sperm-binding protein 3</fullName>
    </recommendedName>
    <alternativeName>
        <fullName evidence="18">Zona pellucida glycoprotein 3</fullName>
    </alternativeName>
</protein>
<feature type="transmembrane region" description="Helical" evidence="22">
    <location>
        <begin position="55"/>
        <end position="84"/>
    </location>
</feature>
<dbReference type="InterPro" id="IPR048290">
    <property type="entry name" value="ZP_chr"/>
</dbReference>
<evidence type="ECO:0000256" key="5">
    <source>
        <dbReference type="ARBA" id="ARBA00022475"/>
    </source>
</evidence>
<dbReference type="FunFam" id="2.60.40.4100:FF:000002">
    <property type="entry name" value="Zona pellucida sperm-binding protein 3"/>
    <property type="match status" value="2"/>
</dbReference>
<evidence type="ECO:0000256" key="20">
    <source>
        <dbReference type="SAM" id="Coils"/>
    </source>
</evidence>
<dbReference type="CDD" id="cd16579">
    <property type="entry name" value="RING-HC_PML_C-V"/>
    <property type="match status" value="1"/>
</dbReference>
<keyword evidence="17" id="KW-0325">Glycoprotein</keyword>
<evidence type="ECO:0000313" key="26">
    <source>
        <dbReference type="EMBL" id="EMP35693.1"/>
    </source>
</evidence>
<evidence type="ECO:0000256" key="3">
    <source>
        <dbReference type="ARBA" id="ARBA00006735"/>
    </source>
</evidence>
<keyword evidence="27" id="KW-1185">Reference proteome</keyword>
<dbReference type="GO" id="GO:0007339">
    <property type="term" value="P:binding of sperm to zona pellucida"/>
    <property type="evidence" value="ECO:0007669"/>
    <property type="project" value="TreeGrafter"/>
</dbReference>
<comment type="similarity">
    <text evidence="3">Belongs to the ZP domain family. ZPC subfamily.</text>
</comment>
<dbReference type="Gene3D" id="2.60.40.4100">
    <property type="entry name" value="Zona pellucida, ZP-C domain"/>
    <property type="match status" value="3"/>
</dbReference>
<feature type="domain" description="ZP" evidence="25">
    <location>
        <begin position="1619"/>
        <end position="1882"/>
    </location>
</feature>
<evidence type="ECO:0000256" key="19">
    <source>
        <dbReference type="PROSITE-ProRule" id="PRU00024"/>
    </source>
</evidence>
<dbReference type="GO" id="GO:0035803">
    <property type="term" value="P:egg coat formation"/>
    <property type="evidence" value="ECO:0007669"/>
    <property type="project" value="TreeGrafter"/>
</dbReference>
<evidence type="ECO:0000256" key="7">
    <source>
        <dbReference type="ARBA" id="ARBA00022530"/>
    </source>
</evidence>
<evidence type="ECO:0000256" key="17">
    <source>
        <dbReference type="ARBA" id="ARBA00023180"/>
    </source>
</evidence>
<dbReference type="eggNOG" id="ENOG502QSZF">
    <property type="taxonomic scope" value="Eukaryota"/>
</dbReference>
<dbReference type="PROSITE" id="PS50119">
    <property type="entry name" value="ZF_BBOX"/>
    <property type="match status" value="2"/>
</dbReference>
<feature type="region of interest" description="Disordered" evidence="21">
    <location>
        <begin position="529"/>
        <end position="673"/>
    </location>
</feature>
<feature type="domain" description="B box-type" evidence="24">
    <location>
        <begin position="323"/>
        <end position="369"/>
    </location>
</feature>
<evidence type="ECO:0000259" key="23">
    <source>
        <dbReference type="PROSITE" id="PS50089"/>
    </source>
</evidence>
<dbReference type="Pfam" id="PF00100">
    <property type="entry name" value="Zona_pellucida"/>
    <property type="match status" value="3"/>
</dbReference>
<dbReference type="SMART" id="SM00241">
    <property type="entry name" value="ZP"/>
    <property type="match status" value="3"/>
</dbReference>
<dbReference type="Pfam" id="PF12126">
    <property type="entry name" value="PML_CC"/>
    <property type="match status" value="1"/>
</dbReference>
<evidence type="ECO:0000256" key="16">
    <source>
        <dbReference type="ARBA" id="ARBA00023157"/>
    </source>
</evidence>
<evidence type="ECO:0000313" key="27">
    <source>
        <dbReference type="Proteomes" id="UP000031443"/>
    </source>
</evidence>
<evidence type="ECO:0000256" key="2">
    <source>
        <dbReference type="ARBA" id="ARBA00004498"/>
    </source>
</evidence>
<evidence type="ECO:0000256" key="18">
    <source>
        <dbReference type="ARBA" id="ARBA00030824"/>
    </source>
</evidence>
<feature type="domain" description="B box-type" evidence="24">
    <location>
        <begin position="264"/>
        <end position="302"/>
    </location>
</feature>
<evidence type="ECO:0000256" key="22">
    <source>
        <dbReference type="SAM" id="Phobius"/>
    </source>
</evidence>
<keyword evidence="13" id="KW-0862">Zinc</keyword>
<keyword evidence="6" id="KW-0964">Secreted</keyword>
<evidence type="ECO:0000256" key="8">
    <source>
        <dbReference type="ARBA" id="ARBA00022685"/>
    </source>
</evidence>
<keyword evidence="11" id="KW-0732">Signal</keyword>
<feature type="domain" description="RING-type" evidence="23">
    <location>
        <begin position="190"/>
        <end position="227"/>
    </location>
</feature>
<dbReference type="Gene3D" id="3.30.160.60">
    <property type="entry name" value="Classic Zinc Finger"/>
    <property type="match status" value="1"/>
</dbReference>
<evidence type="ECO:0000256" key="14">
    <source>
        <dbReference type="ARBA" id="ARBA00022989"/>
    </source>
</evidence>
<dbReference type="GO" id="GO:0031012">
    <property type="term" value="C:extracellular matrix"/>
    <property type="evidence" value="ECO:0007669"/>
    <property type="project" value="TreeGrafter"/>
</dbReference>
<dbReference type="Gene3D" id="3.30.40.10">
    <property type="entry name" value="Zinc/RING finger domain, C3HC4 (zinc finger)"/>
    <property type="match status" value="1"/>
</dbReference>
<feature type="region of interest" description="Disordered" evidence="21">
    <location>
        <begin position="694"/>
        <end position="728"/>
    </location>
</feature>
<dbReference type="InterPro" id="IPR013083">
    <property type="entry name" value="Znf_RING/FYVE/PHD"/>
</dbReference>
<feature type="region of interest" description="Disordered" evidence="21">
    <location>
        <begin position="139"/>
        <end position="162"/>
    </location>
</feature>
<dbReference type="GO" id="GO:0005886">
    <property type="term" value="C:plasma membrane"/>
    <property type="evidence" value="ECO:0007669"/>
    <property type="project" value="UniProtKB-SubCell"/>
</dbReference>
<comment type="subcellular location">
    <subcellularLocation>
        <location evidence="1">Cell membrane</location>
        <topology evidence="1">Single-pass type I membrane protein</topology>
    </subcellularLocation>
    <subcellularLocation>
        <location evidence="2">Secreted</location>
        <location evidence="2">Extracellular space</location>
        <location evidence="2">Extracellular matrix</location>
    </subcellularLocation>
</comment>
<proteinExistence type="inferred from homology"/>
<dbReference type="InterPro" id="IPR017907">
    <property type="entry name" value="Znf_RING_CS"/>
</dbReference>
<dbReference type="PANTHER" id="PTHR11576">
    <property type="entry name" value="ZONA PELLUCIDA SPERM-BINDING PROTEIN 3"/>
    <property type="match status" value="1"/>
</dbReference>
<dbReference type="InterPro" id="IPR042235">
    <property type="entry name" value="ZP-C_dom"/>
</dbReference>
<dbReference type="InterPro" id="IPR055356">
    <property type="entry name" value="ZP-N"/>
</dbReference>
<keyword evidence="14 22" id="KW-1133">Transmembrane helix</keyword>
<evidence type="ECO:0000259" key="25">
    <source>
        <dbReference type="PROSITE" id="PS51034"/>
    </source>
</evidence>
<dbReference type="CDD" id="cd19804">
    <property type="entry name" value="Bbox1_TRIM19_C-V"/>
    <property type="match status" value="1"/>
</dbReference>
<keyword evidence="10" id="KW-0479">Metal-binding</keyword>
<dbReference type="InterPro" id="IPR057617">
    <property type="entry name" value="PML_C"/>
</dbReference>
<sequence>MFSRLGYQALPLGDFDHFQQSSIGFYGSQKSLFSFGHVQDPWGQIPHTKGSSQGWLSWICHGIVTSLAFLMMVITFPISAWFVLKIVPAYERMIVFCLGRIRAPQGPGMILLLPFIDHWQRVDLRTRAFNVPPADSVVTVNEGEQPAPTITTTSSSSSRKKPSPEELLSALELFLSEFLAMEEEFQFLLCQGCRKEPRNPKLLSCLHTLCSNCLEENKPVGQCPICHAPIPQASGIPDQDNLLFANLQAKLSTYQKIVKGCDLVCDNCGQEGEFWCSDCEEFLCVKCFETHQRYLKRESHEAKAVRDLKVGSAREFLGGSRKLSNLSCPNPTHANQMLSIYCRECQKPICCICALLDSRHMGKHCDIKVEIQQRQQELGSMSEELKKKEEIFQDAYSNLKSKADHLDQVMTETQELIRKRVKQMVQLIREKEQELLEMAERQHHLGNKELEGKLQQTEAVLKRMGASEQLVEKMHLYASDQEVMDLHPFIKGSLEELRKLQPLAVGVSVQAEGFAKCKARLQALFERVTGDRGTSAPQRAPPSEDESTVTLSLEPLHPPEASHQQRHLPANDNEGLLSHEDPTCPPSSQAEPHPPEDEGGDVCPANQEAAPARSIDNSSKAPSLLKRKGVQTEAPAKVIKTEADAGKWEQSARKHQQNLLEQPGTSSSTASNSSCVTDSFSAAKVADLLENNIYEPCEPDDPTVCLDSSEGDDSDEESTDSSLPDDINSVSCESSKGDLLAFPAGSLRELNTRQASLLFFDLKFLTANKILQLALVDGEKNFTILIQPLKSLPGLISKGGVCEIGVKTLFHYLCSVHKPILAGYDLWSPALPILFQSLDLISKKEEFSAAVFGFLDILPLIKEKIPKAGSYKLKNLANTYIWRQLSDNSPLENAKALRDLCTVLEIDPVEDPRPVLTCSNLECYASLQPLLNEKLLTKPSVRMLSMHNMSLSKLHTLYLRDPEKGLQKFCRFFNSRLQSSEKKIRKLNLFLFGVWTRYSEVCRHITPIESQPVTVQCEKAQMVITVHWGLFATEQLIKAANLSLSLVASLNAADNMVTFAAGLHECGSTLQMTPNSRVYSTSLSYNPNPASNPGILRTSPAVLPIECHYPSALEELALQMTGVLRDPSNGFQLGEVMHIQADVSTGNHVALRLFVDSCVATLSPDRDSSPQYAVIDFNGSKGLGLCSPIQIGDSEGEAEADVAVGPLFILNAAEGLRFQMEAVKMSLEGTDFSRMEWKSINFMKKLVQIQTDIIFLSKCKQMDIIPKGLKTYPWARVDAFQLRAVSLLQLVMVQYEEAQMVITVCRDLFGMGRLIKAANLSLGLATCWYMSLNAAENMVTFAAGLHECGSTLQHKPVLQPHPCQQPRDPENQSSCAPYWMSLSQVVRGLIPSPTYFPGPSRMNQEQQYPKSKACLADDWNTETPSKGFQLGEVMHIQANVSTGNHVALRLFVDSCAATLSPDRDSSPRYAVIDFNGCLVDRRSADTPSAFVSPRSRQDLLQFMVDVFRFAGDASNLAGLNIYILTYITCHLKVTAAEQAPDPWNKTCSFNKAGNIWLPVEGTETSAAAVRLGTVSAGWRTVWQSEPSGQMCPPDMLYPWSWVDASQLRAVSPLQPVTVQCEEAQMVITVHRDLFGTGQLIKAADLSLGSAACQYTSLNAAENTVTFAAGLHECGSILQMTPNSLVYSTSLFYNPTPASNPVIQRTSPAVIPVECHYPRKDNVSSRAIKPTWVPFSSTLSAEERLDFSLRLMNDDWSAERPSNGFQLGEVMHIQADVSTGNHVALRLFVDSCVATLSPDRDSSPQYAVIDFNGCLVDGRSDDTTSAFVSPRPRQDTLQFIVDVFRFAGDASNLIYITCHLKVTAAEQAPDALNKACSFNKADNIWSPVEGTRQICSCCETGNCGLVGGQSRRVNPLDRWSGRRFQRDVPPRHGGSWGREDQADVVVGPLFILNQSSKGPLEHQVEAPQGAAEEQVTNLGLVSMAAAIALAWFPWLWL</sequence>
<evidence type="ECO:0000259" key="24">
    <source>
        <dbReference type="PROSITE" id="PS50119"/>
    </source>
</evidence>
<evidence type="ECO:0000256" key="1">
    <source>
        <dbReference type="ARBA" id="ARBA00004251"/>
    </source>
</evidence>
<feature type="domain" description="ZP" evidence="25">
    <location>
        <begin position="1016"/>
        <end position="1554"/>
    </location>
</feature>
<dbReference type="SUPFAM" id="SSF57845">
    <property type="entry name" value="B-box zinc-binding domain"/>
    <property type="match status" value="1"/>
</dbReference>
<dbReference type="InterPro" id="IPR000315">
    <property type="entry name" value="Znf_B-box"/>
</dbReference>
<keyword evidence="9 22" id="KW-0812">Transmembrane</keyword>
<organism evidence="26 27">
    <name type="scientific">Chelonia mydas</name>
    <name type="common">Green sea-turtle</name>
    <name type="synonym">Chelonia agassizi</name>
    <dbReference type="NCBI Taxonomy" id="8469"/>
    <lineage>
        <taxon>Eukaryota</taxon>
        <taxon>Metazoa</taxon>
        <taxon>Chordata</taxon>
        <taxon>Craniata</taxon>
        <taxon>Vertebrata</taxon>
        <taxon>Euteleostomi</taxon>
        <taxon>Archelosauria</taxon>
        <taxon>Testudinata</taxon>
        <taxon>Testudines</taxon>
        <taxon>Cryptodira</taxon>
        <taxon>Durocryptodira</taxon>
        <taxon>Americhelydia</taxon>
        <taxon>Chelonioidea</taxon>
        <taxon>Cheloniidae</taxon>
        <taxon>Chelonia</taxon>
    </lineage>
</organism>
<keyword evidence="16" id="KW-1015">Disulfide bond</keyword>
<evidence type="ECO:0000256" key="10">
    <source>
        <dbReference type="ARBA" id="ARBA00022723"/>
    </source>
</evidence>
<dbReference type="Proteomes" id="UP000031443">
    <property type="component" value="Unassembled WGS sequence"/>
</dbReference>
<keyword evidence="5" id="KW-1003">Cell membrane</keyword>
<evidence type="ECO:0000256" key="9">
    <source>
        <dbReference type="ARBA" id="ARBA00022692"/>
    </source>
</evidence>